<dbReference type="PANTHER" id="PTHR32063:SF0">
    <property type="entry name" value="SWARMING MOTILITY PROTEIN SWRC"/>
    <property type="match status" value="1"/>
</dbReference>
<evidence type="ECO:0008006" key="2">
    <source>
        <dbReference type="Google" id="ProtNLM"/>
    </source>
</evidence>
<dbReference type="SUPFAM" id="SSF82693">
    <property type="entry name" value="Multidrug efflux transporter AcrB pore domain, PN1, PN2, PC1 and PC2 subdomains"/>
    <property type="match status" value="2"/>
</dbReference>
<name>A0A383CQM2_9ZZZZ</name>
<dbReference type="EMBL" id="UINC01210976">
    <property type="protein sequence ID" value="SVE34676.1"/>
    <property type="molecule type" value="Genomic_DNA"/>
</dbReference>
<dbReference type="PANTHER" id="PTHR32063">
    <property type="match status" value="1"/>
</dbReference>
<dbReference type="Pfam" id="PF00873">
    <property type="entry name" value="ACR_tran"/>
    <property type="match status" value="1"/>
</dbReference>
<dbReference type="InterPro" id="IPR001036">
    <property type="entry name" value="Acrflvin-R"/>
</dbReference>
<dbReference type="Gene3D" id="3.30.70.1430">
    <property type="entry name" value="Multidrug efflux transporter AcrB pore domain"/>
    <property type="match status" value="1"/>
</dbReference>
<proteinExistence type="predicted"/>
<dbReference type="GO" id="GO:0005886">
    <property type="term" value="C:plasma membrane"/>
    <property type="evidence" value="ECO:0007669"/>
    <property type="project" value="TreeGrafter"/>
</dbReference>
<feature type="non-terminal residue" evidence="1">
    <location>
        <position position="165"/>
    </location>
</feature>
<dbReference type="AlphaFoldDB" id="A0A383CQM2"/>
<sequence length="165" mass="18349">MLMIVLFGVVALKTIPIQLAPDVERPVITITTKWPAAAPAEIEREILNRQETVFAGLEGLVSITGRAQLGRSRLTLEFSVDTDMNRALLLVANRLDRVNGYPDEAQEPTLKTTGTDDNAIAWFTIQRTADNPRPIHEYGDFIDDVIKERLERVPGIGEVNYYGGT</sequence>
<protein>
    <recommendedName>
        <fullName evidence="2">Acriflavin resistance protein</fullName>
    </recommendedName>
</protein>
<reference evidence="1" key="1">
    <citation type="submission" date="2018-05" db="EMBL/GenBank/DDBJ databases">
        <authorList>
            <person name="Lanie J.A."/>
            <person name="Ng W.-L."/>
            <person name="Kazmierczak K.M."/>
            <person name="Andrzejewski T.M."/>
            <person name="Davidsen T.M."/>
            <person name="Wayne K.J."/>
            <person name="Tettelin H."/>
            <person name="Glass J.I."/>
            <person name="Rusch D."/>
            <person name="Podicherti R."/>
            <person name="Tsui H.-C.T."/>
            <person name="Winkler M.E."/>
        </authorList>
    </citation>
    <scope>NUCLEOTIDE SEQUENCE</scope>
</reference>
<evidence type="ECO:0000313" key="1">
    <source>
        <dbReference type="EMBL" id="SVE34676.1"/>
    </source>
</evidence>
<dbReference type="Gene3D" id="3.30.70.1320">
    <property type="entry name" value="Multidrug efflux transporter AcrB pore domain like"/>
    <property type="match status" value="1"/>
</dbReference>
<dbReference type="GO" id="GO:0042910">
    <property type="term" value="F:xenobiotic transmembrane transporter activity"/>
    <property type="evidence" value="ECO:0007669"/>
    <property type="project" value="TreeGrafter"/>
</dbReference>
<accession>A0A383CQM2</accession>
<dbReference type="Gene3D" id="1.20.1640.10">
    <property type="entry name" value="Multidrug efflux transporter AcrB transmembrane domain"/>
    <property type="match status" value="1"/>
</dbReference>
<organism evidence="1">
    <name type="scientific">marine metagenome</name>
    <dbReference type="NCBI Taxonomy" id="408172"/>
    <lineage>
        <taxon>unclassified sequences</taxon>
        <taxon>metagenomes</taxon>
        <taxon>ecological metagenomes</taxon>
    </lineage>
</organism>
<gene>
    <name evidence="1" type="ORF">METZ01_LOCUS487530</name>
</gene>